<feature type="non-terminal residue" evidence="1">
    <location>
        <position position="153"/>
    </location>
</feature>
<dbReference type="EMBL" id="AAHCSX010000086">
    <property type="protein sequence ID" value="EBU6486801.1"/>
    <property type="molecule type" value="Genomic_DNA"/>
</dbReference>
<organism evidence="1">
    <name type="scientific">Salmonella enterica subsp. enterica serovar Stanley</name>
    <dbReference type="NCBI Taxonomy" id="192953"/>
    <lineage>
        <taxon>Bacteria</taxon>
        <taxon>Pseudomonadati</taxon>
        <taxon>Pseudomonadota</taxon>
        <taxon>Gammaproteobacteria</taxon>
        <taxon>Enterobacterales</taxon>
        <taxon>Enterobacteriaceae</taxon>
        <taxon>Salmonella</taxon>
    </lineage>
</organism>
<dbReference type="Pfam" id="PF05929">
    <property type="entry name" value="Phage_GPO"/>
    <property type="match status" value="1"/>
</dbReference>
<dbReference type="InterPro" id="IPR009228">
    <property type="entry name" value="Capsid_scaffold_GpO"/>
</dbReference>
<protein>
    <submittedName>
        <fullName evidence="1">Phage capsid protein</fullName>
    </submittedName>
</protein>
<dbReference type="AlphaFoldDB" id="A0A5V5VW71"/>
<evidence type="ECO:0000313" key="1">
    <source>
        <dbReference type="EMBL" id="EBU6486801.1"/>
    </source>
</evidence>
<sequence length="153" mass="17608">MSHLKTDWLCVATEGDTVDGRIIKRQWIIDMGETYDYNHWVALIWPEHEDDYGNFGEVLEATWNDGEDGLARLYVSLCPNIRLIFANHEDQLLFFSIEPEENWRGSGRTYLKGLAVTDTPASVGTTRLRFSSRRKKLSKQGYYGCVISRDGKI</sequence>
<accession>A0A5V5VW71</accession>
<comment type="caution">
    <text evidence="1">The sequence shown here is derived from an EMBL/GenBank/DDBJ whole genome shotgun (WGS) entry which is preliminary data.</text>
</comment>
<dbReference type="Proteomes" id="UP000839582">
    <property type="component" value="Unassembled WGS sequence"/>
</dbReference>
<name>A0A5V5VW71_SALET</name>
<reference evidence="1" key="1">
    <citation type="submission" date="2018-05" db="EMBL/GenBank/DDBJ databases">
        <authorList>
            <person name="Ashton P.M."/>
            <person name="Dallman T."/>
            <person name="Nair S."/>
            <person name="De Pinna E."/>
            <person name="Peters T."/>
            <person name="Grant K."/>
        </authorList>
    </citation>
    <scope>NUCLEOTIDE SEQUENCE [LARGE SCALE GENOMIC DNA]</scope>
    <source>
        <strain evidence="1">259242</strain>
    </source>
</reference>
<proteinExistence type="predicted"/>
<gene>
    <name evidence="1" type="ORF">DKI79_26815</name>
</gene>